<keyword evidence="2" id="KW-1185">Reference proteome</keyword>
<comment type="caution">
    <text evidence="1">The sequence shown here is derived from an EMBL/GenBank/DDBJ whole genome shotgun (WGS) entry which is preliminary data.</text>
</comment>
<evidence type="ECO:0000313" key="1">
    <source>
        <dbReference type="EMBL" id="KAH7942109.1"/>
    </source>
</evidence>
<gene>
    <name evidence="1" type="ORF">HPB49_020592</name>
</gene>
<organism evidence="1 2">
    <name type="scientific">Dermacentor silvarum</name>
    <name type="common">Tick</name>
    <dbReference type="NCBI Taxonomy" id="543639"/>
    <lineage>
        <taxon>Eukaryota</taxon>
        <taxon>Metazoa</taxon>
        <taxon>Ecdysozoa</taxon>
        <taxon>Arthropoda</taxon>
        <taxon>Chelicerata</taxon>
        <taxon>Arachnida</taxon>
        <taxon>Acari</taxon>
        <taxon>Parasitiformes</taxon>
        <taxon>Ixodida</taxon>
        <taxon>Ixodoidea</taxon>
        <taxon>Ixodidae</taxon>
        <taxon>Rhipicephalinae</taxon>
        <taxon>Dermacentor</taxon>
    </lineage>
</organism>
<dbReference type="EMBL" id="CM023476">
    <property type="protein sequence ID" value="KAH7942109.1"/>
    <property type="molecule type" value="Genomic_DNA"/>
</dbReference>
<proteinExistence type="predicted"/>
<dbReference type="Proteomes" id="UP000821865">
    <property type="component" value="Chromosome 7"/>
</dbReference>
<evidence type="ECO:0000313" key="2">
    <source>
        <dbReference type="Proteomes" id="UP000821865"/>
    </source>
</evidence>
<protein>
    <submittedName>
        <fullName evidence="1">Uncharacterized protein</fullName>
    </submittedName>
</protein>
<accession>A0ACB8CHA1</accession>
<name>A0ACB8CHA1_DERSI</name>
<reference evidence="1" key="1">
    <citation type="submission" date="2020-05" db="EMBL/GenBank/DDBJ databases">
        <title>Large-scale comparative analyses of tick genomes elucidate their genetic diversity and vector capacities.</title>
        <authorList>
            <person name="Jia N."/>
            <person name="Wang J."/>
            <person name="Shi W."/>
            <person name="Du L."/>
            <person name="Sun Y."/>
            <person name="Zhan W."/>
            <person name="Jiang J."/>
            <person name="Wang Q."/>
            <person name="Zhang B."/>
            <person name="Ji P."/>
            <person name="Sakyi L.B."/>
            <person name="Cui X."/>
            <person name="Yuan T."/>
            <person name="Jiang B."/>
            <person name="Yang W."/>
            <person name="Lam T.T.-Y."/>
            <person name="Chang Q."/>
            <person name="Ding S."/>
            <person name="Wang X."/>
            <person name="Zhu J."/>
            <person name="Ruan X."/>
            <person name="Zhao L."/>
            <person name="Wei J."/>
            <person name="Que T."/>
            <person name="Du C."/>
            <person name="Cheng J."/>
            <person name="Dai P."/>
            <person name="Han X."/>
            <person name="Huang E."/>
            <person name="Gao Y."/>
            <person name="Liu J."/>
            <person name="Shao H."/>
            <person name="Ye R."/>
            <person name="Li L."/>
            <person name="Wei W."/>
            <person name="Wang X."/>
            <person name="Wang C."/>
            <person name="Yang T."/>
            <person name="Huo Q."/>
            <person name="Li W."/>
            <person name="Guo W."/>
            <person name="Chen H."/>
            <person name="Zhou L."/>
            <person name="Ni X."/>
            <person name="Tian J."/>
            <person name="Zhou Y."/>
            <person name="Sheng Y."/>
            <person name="Liu T."/>
            <person name="Pan Y."/>
            <person name="Xia L."/>
            <person name="Li J."/>
            <person name="Zhao F."/>
            <person name="Cao W."/>
        </authorList>
    </citation>
    <scope>NUCLEOTIDE SEQUENCE</scope>
    <source>
        <strain evidence="1">Dsil-2018</strain>
    </source>
</reference>
<sequence length="121" mass="14018">MPQLPEEDYKILLRPKCAVNLSNIGLIALFEAIYATSKINQAQAEQADQVRVHPIKNTITISLVHPIERGRKLIGLLHFYAVKSITSTYRYRRTYRLRTTPYGDWSTEPILTKRTKPFTMK</sequence>